<evidence type="ECO:0000256" key="1">
    <source>
        <dbReference type="ARBA" id="ARBA00022723"/>
    </source>
</evidence>
<sequence length="314" mass="36408">MDDRVMLKVYYHGQILLQTSEGLKIVCENLLNIIIPFTLSFEELKCVICEKIDSQMSRTVSCILYRYPISVFGGFVQFQTKYMTNETSMQEMFSVYLESRSRILFIELYIEFERSVADRDIELEDYNSDSEEEFESNYEVVDPGVDKDQADDAMAADVADMVNALANQQLFEKPTFIRSLNLEAMHAPEEAVIKAMKDYTIRRCVDYRVHESEPMTFYAKCTQYGAGCDWLIRLDSITIVEVIKPLVEVDTSIKVNIQVNCFDRQNEVYEVRECPSGVEYAVDLCRQQCDCGEFQIDRLPCRHVFACYANQQLD</sequence>
<dbReference type="EMBL" id="SDMP01000004">
    <property type="protein sequence ID" value="RYR60709.1"/>
    <property type="molecule type" value="Genomic_DNA"/>
</dbReference>
<evidence type="ECO:0000313" key="7">
    <source>
        <dbReference type="Proteomes" id="UP000289738"/>
    </source>
</evidence>
<reference evidence="6 7" key="1">
    <citation type="submission" date="2019-01" db="EMBL/GenBank/DDBJ databases">
        <title>Sequencing of cultivated peanut Arachis hypogaea provides insights into genome evolution and oil improvement.</title>
        <authorList>
            <person name="Chen X."/>
        </authorList>
    </citation>
    <scope>NUCLEOTIDE SEQUENCE [LARGE SCALE GENOMIC DNA]</scope>
    <source>
        <strain evidence="7">cv. Fuhuasheng</strain>
        <tissue evidence="6">Leaves</tissue>
    </source>
</reference>
<organism evidence="6 7">
    <name type="scientific">Arachis hypogaea</name>
    <name type="common">Peanut</name>
    <dbReference type="NCBI Taxonomy" id="3818"/>
    <lineage>
        <taxon>Eukaryota</taxon>
        <taxon>Viridiplantae</taxon>
        <taxon>Streptophyta</taxon>
        <taxon>Embryophyta</taxon>
        <taxon>Tracheophyta</taxon>
        <taxon>Spermatophyta</taxon>
        <taxon>Magnoliopsida</taxon>
        <taxon>eudicotyledons</taxon>
        <taxon>Gunneridae</taxon>
        <taxon>Pentapetalae</taxon>
        <taxon>rosids</taxon>
        <taxon>fabids</taxon>
        <taxon>Fabales</taxon>
        <taxon>Fabaceae</taxon>
        <taxon>Papilionoideae</taxon>
        <taxon>50 kb inversion clade</taxon>
        <taxon>dalbergioids sensu lato</taxon>
        <taxon>Dalbergieae</taxon>
        <taxon>Pterocarpus clade</taxon>
        <taxon>Arachis</taxon>
    </lineage>
</organism>
<evidence type="ECO:0000256" key="2">
    <source>
        <dbReference type="ARBA" id="ARBA00022771"/>
    </source>
</evidence>
<comment type="caution">
    <text evidence="6">The sequence shown here is derived from an EMBL/GenBank/DDBJ whole genome shotgun (WGS) entry which is preliminary data.</text>
</comment>
<protein>
    <recommendedName>
        <fullName evidence="5">SWIM-type domain-containing protein</fullName>
    </recommendedName>
</protein>
<name>A0A445DBZ3_ARAHY</name>
<evidence type="ECO:0000256" key="3">
    <source>
        <dbReference type="ARBA" id="ARBA00022833"/>
    </source>
</evidence>
<dbReference type="InterPro" id="IPR006564">
    <property type="entry name" value="Znf_PMZ"/>
</dbReference>
<dbReference type="Proteomes" id="UP000289738">
    <property type="component" value="Chromosome A04"/>
</dbReference>
<accession>A0A445DBZ3</accession>
<gene>
    <name evidence="6" type="ORF">Ahy_A04g017769</name>
</gene>
<feature type="domain" description="SWIM-type" evidence="5">
    <location>
        <begin position="280"/>
        <end position="312"/>
    </location>
</feature>
<dbReference type="GO" id="GO:0008270">
    <property type="term" value="F:zinc ion binding"/>
    <property type="evidence" value="ECO:0007669"/>
    <property type="project" value="UniProtKB-KW"/>
</dbReference>
<dbReference type="InterPro" id="IPR007527">
    <property type="entry name" value="Znf_SWIM"/>
</dbReference>
<keyword evidence="7" id="KW-1185">Reference proteome</keyword>
<keyword evidence="3" id="KW-0862">Zinc</keyword>
<dbReference type="SMART" id="SM00575">
    <property type="entry name" value="ZnF_PMZ"/>
    <property type="match status" value="1"/>
</dbReference>
<dbReference type="PROSITE" id="PS50966">
    <property type="entry name" value="ZF_SWIM"/>
    <property type="match status" value="1"/>
</dbReference>
<dbReference type="AlphaFoldDB" id="A0A445DBZ3"/>
<evidence type="ECO:0000256" key="4">
    <source>
        <dbReference type="PROSITE-ProRule" id="PRU00325"/>
    </source>
</evidence>
<dbReference type="Pfam" id="PF04434">
    <property type="entry name" value="SWIM"/>
    <property type="match status" value="1"/>
</dbReference>
<evidence type="ECO:0000313" key="6">
    <source>
        <dbReference type="EMBL" id="RYR60709.1"/>
    </source>
</evidence>
<evidence type="ECO:0000259" key="5">
    <source>
        <dbReference type="PROSITE" id="PS50966"/>
    </source>
</evidence>
<proteinExistence type="predicted"/>
<keyword evidence="2 4" id="KW-0863">Zinc-finger</keyword>
<keyword evidence="1" id="KW-0479">Metal-binding</keyword>